<evidence type="ECO:0000259" key="1">
    <source>
        <dbReference type="Pfam" id="PF13354"/>
    </source>
</evidence>
<name>A0A1G9U2T0_9FIRM</name>
<sequence length="266" mass="28790">MDLLRQHIETIIDQSSASWGIVIHRPATGQKLEINPVQAFPAASMIKVPIMVEIMRQTAAGIISLDDSLAVTSQVRVGGAGVLTELRPDLTMTVRELVTLMIIISDNTATNLLIDLAGMPAINAAITNLGLNSTSLKRRMMDFAAAQAGEENTTSAADMAALFELIRAKACLPPVYCDLMLDLLSRQQVRDKLPFYLPEEFKLAHKTGTLPGVEHDGGILFFPAGPCVVTVLAGNLAANYQGLQWIAQIGKVIYDYFSLTKLPKGE</sequence>
<protein>
    <submittedName>
        <fullName evidence="2">Beta-lactamase class A</fullName>
    </submittedName>
</protein>
<dbReference type="Gene3D" id="3.40.710.10">
    <property type="entry name" value="DD-peptidase/beta-lactamase superfamily"/>
    <property type="match status" value="1"/>
</dbReference>
<reference evidence="2 3" key="1">
    <citation type="submission" date="2016-10" db="EMBL/GenBank/DDBJ databases">
        <authorList>
            <person name="de Groot N.N."/>
        </authorList>
    </citation>
    <scope>NUCLEOTIDE SEQUENCE [LARGE SCALE GENOMIC DNA]</scope>
    <source>
        <strain evidence="2 3">DSM 1736</strain>
    </source>
</reference>
<dbReference type="GO" id="GO:0046677">
    <property type="term" value="P:response to antibiotic"/>
    <property type="evidence" value="ECO:0007669"/>
    <property type="project" value="InterPro"/>
</dbReference>
<gene>
    <name evidence="2" type="ORF">SAMN04488502_105169</name>
</gene>
<feature type="domain" description="Beta-lactamase class A catalytic" evidence="1">
    <location>
        <begin position="20"/>
        <end position="231"/>
    </location>
</feature>
<dbReference type="SUPFAM" id="SSF56601">
    <property type="entry name" value="beta-lactamase/transpeptidase-like"/>
    <property type="match status" value="1"/>
</dbReference>
<evidence type="ECO:0000313" key="2">
    <source>
        <dbReference type="EMBL" id="SDM54216.1"/>
    </source>
</evidence>
<dbReference type="InterPro" id="IPR045155">
    <property type="entry name" value="Beta-lactam_cat"/>
</dbReference>
<evidence type="ECO:0000313" key="3">
    <source>
        <dbReference type="Proteomes" id="UP000214880"/>
    </source>
</evidence>
<organism evidence="2 3">
    <name type="scientific">Dendrosporobacter quercicolus</name>
    <dbReference type="NCBI Taxonomy" id="146817"/>
    <lineage>
        <taxon>Bacteria</taxon>
        <taxon>Bacillati</taxon>
        <taxon>Bacillota</taxon>
        <taxon>Negativicutes</taxon>
        <taxon>Selenomonadales</taxon>
        <taxon>Sporomusaceae</taxon>
        <taxon>Dendrosporobacter</taxon>
    </lineage>
</organism>
<dbReference type="STRING" id="146817.SAMN04488502_105169"/>
<dbReference type="OrthoDB" id="9775096at2"/>
<dbReference type="AlphaFoldDB" id="A0A1G9U2T0"/>
<proteinExistence type="predicted"/>
<keyword evidence="3" id="KW-1185">Reference proteome</keyword>
<dbReference type="InterPro" id="IPR000871">
    <property type="entry name" value="Beta-lactam_class-A"/>
</dbReference>
<dbReference type="EMBL" id="FNHB01000005">
    <property type="protein sequence ID" value="SDM54216.1"/>
    <property type="molecule type" value="Genomic_DNA"/>
</dbReference>
<dbReference type="GO" id="GO:0030655">
    <property type="term" value="P:beta-lactam antibiotic catabolic process"/>
    <property type="evidence" value="ECO:0007669"/>
    <property type="project" value="InterPro"/>
</dbReference>
<accession>A0A1G9U2T0</accession>
<dbReference type="GO" id="GO:0008800">
    <property type="term" value="F:beta-lactamase activity"/>
    <property type="evidence" value="ECO:0007669"/>
    <property type="project" value="InterPro"/>
</dbReference>
<dbReference type="Pfam" id="PF13354">
    <property type="entry name" value="Beta-lactamase2"/>
    <property type="match status" value="1"/>
</dbReference>
<dbReference type="InterPro" id="IPR012338">
    <property type="entry name" value="Beta-lactam/transpept-like"/>
</dbReference>
<dbReference type="Proteomes" id="UP000214880">
    <property type="component" value="Unassembled WGS sequence"/>
</dbReference>
<dbReference type="PANTHER" id="PTHR35333:SF3">
    <property type="entry name" value="BETA-LACTAMASE-TYPE TRANSPEPTIDASE FOLD CONTAINING PROTEIN"/>
    <property type="match status" value="1"/>
</dbReference>
<dbReference type="PANTHER" id="PTHR35333">
    <property type="entry name" value="BETA-LACTAMASE"/>
    <property type="match status" value="1"/>
</dbReference>
<dbReference type="RefSeq" id="WP_092073110.1">
    <property type="nucleotide sequence ID" value="NZ_FNHB01000005.1"/>
</dbReference>